<protein>
    <recommendedName>
        <fullName evidence="7">Metalloprotease</fullName>
    </recommendedName>
</protein>
<dbReference type="Pfam" id="PF04228">
    <property type="entry name" value="Zn_peptidase"/>
    <property type="match status" value="1"/>
</dbReference>
<gene>
    <name evidence="6" type="ordered locus">Acid_6584</name>
</gene>
<dbReference type="OrthoDB" id="9774900at2"/>
<evidence type="ECO:0000256" key="5">
    <source>
        <dbReference type="SAM" id="Phobius"/>
    </source>
</evidence>
<proteinExistence type="predicted"/>
<dbReference type="InParanoid" id="Q01S64"/>
<keyword evidence="4 5" id="KW-0472">Membrane</keyword>
<evidence type="ECO:0000256" key="1">
    <source>
        <dbReference type="ARBA" id="ARBA00004167"/>
    </source>
</evidence>
<sequence>MEWTPGGDRSDVEDRRGESGGGGFNLGGFGGIHLGIGGTLILLVLSFLFRTNLFSIFGGGTVAPAPTEASRPLSDPDSSAAEKRQTDFIVFVLNDVQHTWEQILPRQGTPYRHTKLVLFTDLTNSGCGTAQSATGPFYCPQDEKVYIDLGFFKELRDRFGAPGEFAQAYVLAHEIGHHVQKLLGIEGQVHRLQRGDPSQANPLSVKLELQADCFAGVWGHSTEQRKMVDDADVAAGLRAAAAVGDDRLQRLTTGRVSPESFTHGSSAQRTDWFRRGLQSGQVSTCDTFGAR</sequence>
<evidence type="ECO:0008006" key="7">
    <source>
        <dbReference type="Google" id="ProtNLM"/>
    </source>
</evidence>
<evidence type="ECO:0000256" key="4">
    <source>
        <dbReference type="ARBA" id="ARBA00023136"/>
    </source>
</evidence>
<name>Q01S64_SOLUE</name>
<dbReference type="InterPro" id="IPR007343">
    <property type="entry name" value="Uncharacterised_pept_Zn_put"/>
</dbReference>
<keyword evidence="3 5" id="KW-1133">Transmembrane helix</keyword>
<dbReference type="GO" id="GO:0016020">
    <property type="term" value="C:membrane"/>
    <property type="evidence" value="ECO:0007669"/>
    <property type="project" value="UniProtKB-SubCell"/>
</dbReference>
<feature type="transmembrane region" description="Helical" evidence="5">
    <location>
        <begin position="26"/>
        <end position="49"/>
    </location>
</feature>
<keyword evidence="2 5" id="KW-0812">Transmembrane</keyword>
<evidence type="ECO:0000313" key="6">
    <source>
        <dbReference type="EMBL" id="ABJ87506.1"/>
    </source>
</evidence>
<dbReference type="eggNOG" id="COG2321">
    <property type="taxonomic scope" value="Bacteria"/>
</dbReference>
<evidence type="ECO:0000256" key="2">
    <source>
        <dbReference type="ARBA" id="ARBA00022692"/>
    </source>
</evidence>
<organism evidence="6">
    <name type="scientific">Solibacter usitatus (strain Ellin6076)</name>
    <dbReference type="NCBI Taxonomy" id="234267"/>
    <lineage>
        <taxon>Bacteria</taxon>
        <taxon>Pseudomonadati</taxon>
        <taxon>Acidobacteriota</taxon>
        <taxon>Terriglobia</taxon>
        <taxon>Bryobacterales</taxon>
        <taxon>Solibacteraceae</taxon>
        <taxon>Candidatus Solibacter</taxon>
    </lineage>
</organism>
<dbReference type="STRING" id="234267.Acid_6584"/>
<comment type="subcellular location">
    <subcellularLocation>
        <location evidence="1">Membrane</location>
        <topology evidence="1">Single-pass membrane protein</topology>
    </subcellularLocation>
</comment>
<dbReference type="EMBL" id="CP000473">
    <property type="protein sequence ID" value="ABJ87506.1"/>
    <property type="molecule type" value="Genomic_DNA"/>
</dbReference>
<dbReference type="HOGENOM" id="CLU_059329_0_0_0"/>
<dbReference type="PANTHER" id="PTHR30168:SF0">
    <property type="entry name" value="INNER MEMBRANE PROTEIN"/>
    <property type="match status" value="1"/>
</dbReference>
<reference evidence="6" key="1">
    <citation type="submission" date="2006-10" db="EMBL/GenBank/DDBJ databases">
        <title>Complete sequence of Solibacter usitatus Ellin6076.</title>
        <authorList>
            <consortium name="US DOE Joint Genome Institute"/>
            <person name="Copeland A."/>
            <person name="Lucas S."/>
            <person name="Lapidus A."/>
            <person name="Barry K."/>
            <person name="Detter J.C."/>
            <person name="Glavina del Rio T."/>
            <person name="Hammon N."/>
            <person name="Israni S."/>
            <person name="Dalin E."/>
            <person name="Tice H."/>
            <person name="Pitluck S."/>
            <person name="Thompson L.S."/>
            <person name="Brettin T."/>
            <person name="Bruce D."/>
            <person name="Han C."/>
            <person name="Tapia R."/>
            <person name="Gilna P."/>
            <person name="Schmutz J."/>
            <person name="Larimer F."/>
            <person name="Land M."/>
            <person name="Hauser L."/>
            <person name="Kyrpides N."/>
            <person name="Mikhailova N."/>
            <person name="Janssen P.H."/>
            <person name="Kuske C.R."/>
            <person name="Richardson P."/>
        </authorList>
    </citation>
    <scope>NUCLEOTIDE SEQUENCE</scope>
    <source>
        <strain evidence="6">Ellin6076</strain>
    </source>
</reference>
<dbReference type="PANTHER" id="PTHR30168">
    <property type="entry name" value="PUTATIVE MEMBRANE PROTEIN YPFJ"/>
    <property type="match status" value="1"/>
</dbReference>
<dbReference type="KEGG" id="sus:Acid_6584"/>
<accession>Q01S64</accession>
<dbReference type="FunCoup" id="Q01S64">
    <property type="interactions" value="91"/>
</dbReference>
<dbReference type="AlphaFoldDB" id="Q01S64"/>
<evidence type="ECO:0000256" key="3">
    <source>
        <dbReference type="ARBA" id="ARBA00022989"/>
    </source>
</evidence>